<gene>
    <name evidence="2" type="ORF">RCC_08616</name>
</gene>
<proteinExistence type="predicted"/>
<evidence type="ECO:0000256" key="1">
    <source>
        <dbReference type="SAM" id="SignalP"/>
    </source>
</evidence>
<dbReference type="GeneID" id="35603703"/>
<sequence>MISNIAIAVLSLAAVTSASKLQINNHCTELLWLTIAKPSDPYPKPFSLASGEAYDAGTNSGEGNSVGVTFSKDFYSEGTPKFILGYSIAGDRLWWSVGKSNGDVFDGKHFNVTTPDRDGKNVCESVSSYEQKNNNCVDGSFTLTFNPCFE</sequence>
<name>A0A2D3VI77_9PEZI</name>
<dbReference type="Pfam" id="PF04681">
    <property type="entry name" value="Bys1"/>
    <property type="match status" value="1"/>
</dbReference>
<organism evidence="2 3">
    <name type="scientific">Ramularia collo-cygni</name>
    <dbReference type="NCBI Taxonomy" id="112498"/>
    <lineage>
        <taxon>Eukaryota</taxon>
        <taxon>Fungi</taxon>
        <taxon>Dikarya</taxon>
        <taxon>Ascomycota</taxon>
        <taxon>Pezizomycotina</taxon>
        <taxon>Dothideomycetes</taxon>
        <taxon>Dothideomycetidae</taxon>
        <taxon>Mycosphaerellales</taxon>
        <taxon>Mycosphaerellaceae</taxon>
        <taxon>Ramularia</taxon>
    </lineage>
</organism>
<dbReference type="EMBL" id="FJUY01000014">
    <property type="protein sequence ID" value="CZT22909.1"/>
    <property type="molecule type" value="Genomic_DNA"/>
</dbReference>
<evidence type="ECO:0000313" key="3">
    <source>
        <dbReference type="Proteomes" id="UP000225277"/>
    </source>
</evidence>
<dbReference type="Proteomes" id="UP000225277">
    <property type="component" value="Unassembled WGS sequence"/>
</dbReference>
<feature type="signal peptide" evidence="1">
    <location>
        <begin position="1"/>
        <end position="18"/>
    </location>
</feature>
<accession>A0A2D3VI77</accession>
<dbReference type="InterPro" id="IPR006771">
    <property type="entry name" value="CetA-like"/>
</dbReference>
<protein>
    <recommendedName>
        <fullName evidence="4">Bys1 family protein</fullName>
    </recommendedName>
</protein>
<evidence type="ECO:0008006" key="4">
    <source>
        <dbReference type="Google" id="ProtNLM"/>
    </source>
</evidence>
<dbReference type="STRING" id="112498.A0A2D3VI77"/>
<reference evidence="2 3" key="1">
    <citation type="submission" date="2016-03" db="EMBL/GenBank/DDBJ databases">
        <authorList>
            <person name="Ploux O."/>
        </authorList>
    </citation>
    <scope>NUCLEOTIDE SEQUENCE [LARGE SCALE GENOMIC DNA]</scope>
    <source>
        <strain evidence="2 3">URUG2</strain>
    </source>
</reference>
<keyword evidence="3" id="KW-1185">Reference proteome</keyword>
<keyword evidence="1" id="KW-0732">Signal</keyword>
<feature type="chain" id="PRO_5013756886" description="Bys1 family protein" evidence="1">
    <location>
        <begin position="19"/>
        <end position="150"/>
    </location>
</feature>
<evidence type="ECO:0000313" key="2">
    <source>
        <dbReference type="EMBL" id="CZT22909.1"/>
    </source>
</evidence>
<dbReference type="AlphaFoldDB" id="A0A2D3VI77"/>
<dbReference type="OrthoDB" id="3682664at2759"/>
<dbReference type="RefSeq" id="XP_023629633.1">
    <property type="nucleotide sequence ID" value="XM_023773865.1"/>
</dbReference>